<organism evidence="1">
    <name type="scientific">Arundo donax</name>
    <name type="common">Giant reed</name>
    <name type="synonym">Donax arundinaceus</name>
    <dbReference type="NCBI Taxonomy" id="35708"/>
    <lineage>
        <taxon>Eukaryota</taxon>
        <taxon>Viridiplantae</taxon>
        <taxon>Streptophyta</taxon>
        <taxon>Embryophyta</taxon>
        <taxon>Tracheophyta</taxon>
        <taxon>Spermatophyta</taxon>
        <taxon>Magnoliopsida</taxon>
        <taxon>Liliopsida</taxon>
        <taxon>Poales</taxon>
        <taxon>Poaceae</taxon>
        <taxon>PACMAD clade</taxon>
        <taxon>Arundinoideae</taxon>
        <taxon>Arundineae</taxon>
        <taxon>Arundo</taxon>
    </lineage>
</organism>
<proteinExistence type="predicted"/>
<reference evidence="1" key="1">
    <citation type="submission" date="2014-09" db="EMBL/GenBank/DDBJ databases">
        <authorList>
            <person name="Magalhaes I.L.F."/>
            <person name="Oliveira U."/>
            <person name="Santos F.R."/>
            <person name="Vidigal T.H.D.A."/>
            <person name="Brescovit A.D."/>
            <person name="Santos A.J."/>
        </authorList>
    </citation>
    <scope>NUCLEOTIDE SEQUENCE</scope>
    <source>
        <tissue evidence="1">Shoot tissue taken approximately 20 cm above the soil surface</tissue>
    </source>
</reference>
<sequence length="14" mass="1752">MIAYVRNTRTRRQS</sequence>
<accession>A0A0A9AFW5</accession>
<dbReference type="EMBL" id="GBRH01247331">
    <property type="protein sequence ID" value="JAD50564.1"/>
    <property type="molecule type" value="Transcribed_RNA"/>
</dbReference>
<name>A0A0A9AFW5_ARUDO</name>
<evidence type="ECO:0000313" key="1">
    <source>
        <dbReference type="EMBL" id="JAD50564.1"/>
    </source>
</evidence>
<protein>
    <submittedName>
        <fullName evidence="1">Uncharacterized protein</fullName>
    </submittedName>
</protein>
<reference evidence="1" key="2">
    <citation type="journal article" date="2015" name="Data Brief">
        <title>Shoot transcriptome of the giant reed, Arundo donax.</title>
        <authorList>
            <person name="Barrero R.A."/>
            <person name="Guerrero F.D."/>
            <person name="Moolhuijzen P."/>
            <person name="Goolsby J.A."/>
            <person name="Tidwell J."/>
            <person name="Bellgard S.E."/>
            <person name="Bellgard M.I."/>
        </authorList>
    </citation>
    <scope>NUCLEOTIDE SEQUENCE</scope>
    <source>
        <tissue evidence="1">Shoot tissue taken approximately 20 cm above the soil surface</tissue>
    </source>
</reference>